<evidence type="ECO:0000256" key="4">
    <source>
        <dbReference type="ARBA" id="ARBA00014846"/>
    </source>
</evidence>
<evidence type="ECO:0000313" key="11">
    <source>
        <dbReference type="Proteomes" id="UP000095023"/>
    </source>
</evidence>
<keyword evidence="6 9" id="KW-0547">Nucleotide-binding</keyword>
<reference evidence="11" key="1">
    <citation type="submission" date="2016-02" db="EMBL/GenBank/DDBJ databases">
        <title>Comparative genomics of biotechnologically important yeasts.</title>
        <authorList>
            <consortium name="DOE Joint Genome Institute"/>
            <person name="Riley R."/>
            <person name="Haridas S."/>
            <person name="Wolfe K.H."/>
            <person name="Lopes M.R."/>
            <person name="Hittinger C.T."/>
            <person name="Goker M."/>
            <person name="Salamov A."/>
            <person name="Wisecaver J."/>
            <person name="Long T.M."/>
            <person name="Aerts A.L."/>
            <person name="Barry K."/>
            <person name="Choi C."/>
            <person name="Clum A."/>
            <person name="Coughlan A.Y."/>
            <person name="Deshpande S."/>
            <person name="Douglass A.P."/>
            <person name="Hanson S.J."/>
            <person name="Klenk H.-P."/>
            <person name="Labutti K."/>
            <person name="Lapidus A."/>
            <person name="Lindquist E."/>
            <person name="Lipzen A."/>
            <person name="Meier-Kolthoff J.P."/>
            <person name="Ohm R.A."/>
            <person name="Otillar R.P."/>
            <person name="Pangilinan J."/>
            <person name="Peng Y."/>
            <person name="Rokas A."/>
            <person name="Rosa C.A."/>
            <person name="Scheuner C."/>
            <person name="Sibirny A.A."/>
            <person name="Slot J.C."/>
            <person name="Stielow J.B."/>
            <person name="Sun H."/>
            <person name="Kurtzman C.P."/>
            <person name="Blackwell M."/>
            <person name="Jeffries T.W."/>
            <person name="Grigoriev I.V."/>
        </authorList>
    </citation>
    <scope>NUCLEOTIDE SEQUENCE [LARGE SCALE GENOMIC DNA]</scope>
    <source>
        <strain evidence="11">NRRL Y-17796</strain>
    </source>
</reference>
<dbReference type="Proteomes" id="UP000095023">
    <property type="component" value="Unassembled WGS sequence"/>
</dbReference>
<dbReference type="GO" id="GO:0035299">
    <property type="term" value="F:inositol-1,3,4,5,6-pentakisphosphate 2-kinase activity"/>
    <property type="evidence" value="ECO:0007669"/>
    <property type="project" value="UniProtKB-EC"/>
</dbReference>
<name>A0A1E4TFM2_9ASCO</name>
<dbReference type="GO" id="GO:0005634">
    <property type="term" value="C:nucleus"/>
    <property type="evidence" value="ECO:0007669"/>
    <property type="project" value="TreeGrafter"/>
</dbReference>
<comment type="function">
    <text evidence="9">Phosphorylates Ins(1,3,4,5,6)P5 at position 2 to form Ins(1,2,3,4,5,6)P6 (InsP6 or phytate).</text>
</comment>
<keyword evidence="8 9" id="KW-0067">ATP-binding</keyword>
<dbReference type="Pfam" id="PF06090">
    <property type="entry name" value="Ins_P5_2-kin"/>
    <property type="match status" value="1"/>
</dbReference>
<gene>
    <name evidence="10" type="ORF">CANCADRAFT_108018</name>
</gene>
<evidence type="ECO:0000256" key="1">
    <source>
        <dbReference type="ARBA" id="ARBA00003979"/>
    </source>
</evidence>
<comment type="domain">
    <text evidence="9">The EXKPK motif is conserved in inositol-pentakisphosphate 2-kinases of both family 1 and 2.</text>
</comment>
<comment type="function">
    <text evidence="1">Has kinase activity and phosphorylates inositol-1,3,4,5,6-pentakisphosphate (Ins(1,3,4,5,6)P5) to produce 1,2,3,4,5,6-hexakisphosphate (InsP6), also known as phytate.</text>
</comment>
<evidence type="ECO:0000256" key="3">
    <source>
        <dbReference type="ARBA" id="ARBA00012023"/>
    </source>
</evidence>
<dbReference type="AlphaFoldDB" id="A0A1E4TFM2"/>
<evidence type="ECO:0000256" key="6">
    <source>
        <dbReference type="ARBA" id="ARBA00022741"/>
    </source>
</evidence>
<dbReference type="EMBL" id="KV453842">
    <property type="protein sequence ID" value="ODV90575.1"/>
    <property type="molecule type" value="Genomic_DNA"/>
</dbReference>
<comment type="similarity">
    <text evidence="2">Belongs to the IPK1 type 1 family.</text>
</comment>
<keyword evidence="5 9" id="KW-0808">Transferase</keyword>
<dbReference type="EC" id="2.7.1.158" evidence="3 9"/>
<evidence type="ECO:0000313" key="10">
    <source>
        <dbReference type="EMBL" id="ODV90575.1"/>
    </source>
</evidence>
<evidence type="ECO:0000256" key="2">
    <source>
        <dbReference type="ARBA" id="ARBA00008305"/>
    </source>
</evidence>
<evidence type="ECO:0000256" key="8">
    <source>
        <dbReference type="ARBA" id="ARBA00022840"/>
    </source>
</evidence>
<protein>
    <recommendedName>
        <fullName evidence="4 9">Inositol-pentakisphosphate 2-kinase</fullName>
        <ecNumber evidence="3 9">2.7.1.158</ecNumber>
    </recommendedName>
</protein>
<evidence type="ECO:0000256" key="9">
    <source>
        <dbReference type="RuleBase" id="RU364126"/>
    </source>
</evidence>
<evidence type="ECO:0000256" key="7">
    <source>
        <dbReference type="ARBA" id="ARBA00022777"/>
    </source>
</evidence>
<keyword evidence="11" id="KW-1185">Reference proteome</keyword>
<proteinExistence type="inferred from homology"/>
<organism evidence="10 11">
    <name type="scientific">Tortispora caseinolytica NRRL Y-17796</name>
    <dbReference type="NCBI Taxonomy" id="767744"/>
    <lineage>
        <taxon>Eukaryota</taxon>
        <taxon>Fungi</taxon>
        <taxon>Dikarya</taxon>
        <taxon>Ascomycota</taxon>
        <taxon>Saccharomycotina</taxon>
        <taxon>Trigonopsidomycetes</taxon>
        <taxon>Trigonopsidales</taxon>
        <taxon>Trigonopsidaceae</taxon>
        <taxon>Tortispora</taxon>
    </lineage>
</organism>
<sequence length="281" mass="31803">MLHLLGVGGANVVFTSDDSPDHVLRFRRDKQIPSSQDVYAFMTAAVYPRLRAAGIDPRSLVDPQIRLISRELLDEAQKLSPVPLMDTKEALLLENCQYYGVSCRIKTLGSSSVGYTDSGIVFISFKPKWLAHSPNAPLEAVHCRTCALNRMRGRPILYCPLRLLSHPREELERFLAHYDLPEKWVQKAAQRFSAAMQSAHVLDALVQVQTDCDPFGILDQKTEMNEKFQVAMATRDCTLYGLIKGDNCVIKLADFDPKDPREKAKFWKNTENNLITGNWYS</sequence>
<dbReference type="GO" id="GO:0005524">
    <property type="term" value="F:ATP binding"/>
    <property type="evidence" value="ECO:0007669"/>
    <property type="project" value="UniProtKB-KW"/>
</dbReference>
<dbReference type="InterPro" id="IPR009286">
    <property type="entry name" value="Ins_P5_2-kin"/>
</dbReference>
<dbReference type="PANTHER" id="PTHR14456">
    <property type="entry name" value="INOSITOL POLYPHOSPHATE KINASE 1"/>
    <property type="match status" value="1"/>
</dbReference>
<evidence type="ECO:0000256" key="5">
    <source>
        <dbReference type="ARBA" id="ARBA00022679"/>
    </source>
</evidence>
<comment type="catalytic activity">
    <reaction evidence="9">
        <text>1D-myo-inositol 1,3,4,5,6-pentakisphosphate + ATP = 1D-myo-inositol hexakisphosphate + ADP + H(+)</text>
        <dbReference type="Rhea" id="RHEA:20313"/>
        <dbReference type="ChEBI" id="CHEBI:15378"/>
        <dbReference type="ChEBI" id="CHEBI:30616"/>
        <dbReference type="ChEBI" id="CHEBI:57733"/>
        <dbReference type="ChEBI" id="CHEBI:58130"/>
        <dbReference type="ChEBI" id="CHEBI:456216"/>
        <dbReference type="EC" id="2.7.1.158"/>
    </reaction>
</comment>
<accession>A0A1E4TFM2</accession>
<dbReference type="OrthoDB" id="272370at2759"/>
<dbReference type="GO" id="GO:0032958">
    <property type="term" value="P:inositol phosphate biosynthetic process"/>
    <property type="evidence" value="ECO:0007669"/>
    <property type="project" value="TreeGrafter"/>
</dbReference>
<dbReference type="PANTHER" id="PTHR14456:SF2">
    <property type="entry name" value="INOSITOL-PENTAKISPHOSPHATE 2-KINASE"/>
    <property type="match status" value="1"/>
</dbReference>
<keyword evidence="7 9" id="KW-0418">Kinase</keyword>